<dbReference type="EMBL" id="GEDV01012169">
    <property type="protein sequence ID" value="JAP76388.1"/>
    <property type="molecule type" value="Transcribed_RNA"/>
</dbReference>
<evidence type="ECO:0008006" key="3">
    <source>
        <dbReference type="Google" id="ProtNLM"/>
    </source>
</evidence>
<evidence type="ECO:0000256" key="1">
    <source>
        <dbReference type="SAM" id="SignalP"/>
    </source>
</evidence>
<dbReference type="AlphaFoldDB" id="A0A131YCX2"/>
<evidence type="ECO:0000313" key="2">
    <source>
        <dbReference type="EMBL" id="JAP76388.1"/>
    </source>
</evidence>
<accession>A0A131YCX2</accession>
<feature type="chain" id="PRO_5007284714" description="Secreted protein" evidence="1">
    <location>
        <begin position="23"/>
        <end position="124"/>
    </location>
</feature>
<name>A0A131YCX2_RHIAP</name>
<keyword evidence="1" id="KW-0732">Signal</keyword>
<feature type="signal peptide" evidence="1">
    <location>
        <begin position="1"/>
        <end position="22"/>
    </location>
</feature>
<reference evidence="2" key="1">
    <citation type="journal article" date="2016" name="Ticks Tick Borne Dis.">
        <title>De novo assembly and annotation of the salivary gland transcriptome of Rhipicephalus appendiculatus male and female ticks during blood feeding.</title>
        <authorList>
            <person name="de Castro M.H."/>
            <person name="de Klerk D."/>
            <person name="Pienaar R."/>
            <person name="Latif A.A."/>
            <person name="Rees D.J."/>
            <person name="Mans B.J."/>
        </authorList>
    </citation>
    <scope>NUCLEOTIDE SEQUENCE</scope>
    <source>
        <tissue evidence="2">Salivary glands</tissue>
    </source>
</reference>
<organism evidence="2">
    <name type="scientific">Rhipicephalus appendiculatus</name>
    <name type="common">Brown ear tick</name>
    <dbReference type="NCBI Taxonomy" id="34631"/>
    <lineage>
        <taxon>Eukaryota</taxon>
        <taxon>Metazoa</taxon>
        <taxon>Ecdysozoa</taxon>
        <taxon>Arthropoda</taxon>
        <taxon>Chelicerata</taxon>
        <taxon>Arachnida</taxon>
        <taxon>Acari</taxon>
        <taxon>Parasitiformes</taxon>
        <taxon>Ixodida</taxon>
        <taxon>Ixodoidea</taxon>
        <taxon>Ixodidae</taxon>
        <taxon>Rhipicephalinae</taxon>
        <taxon>Rhipicephalus</taxon>
        <taxon>Rhipicephalus</taxon>
    </lineage>
</organism>
<proteinExistence type="predicted"/>
<sequence length="124" mass="13869">MLEVGALCVCMRLYFVLSCVCAAKKPTEVLLNLLKMCCQRVRIASRVNLEQESMFLMQATCAQTQTLIRNEEREKEGCAEDIFQRKRALRMSSSPAASTFSVVLFVSMPSLCTLSRFFGAATLP</sequence>
<protein>
    <recommendedName>
        <fullName evidence="3">Secreted protein</fullName>
    </recommendedName>
</protein>